<reference evidence="1" key="1">
    <citation type="submission" date="2021-05" db="EMBL/GenBank/DDBJ databases">
        <authorList>
            <person name="Scholz U."/>
            <person name="Mascher M."/>
            <person name="Fiebig A."/>
        </authorList>
    </citation>
    <scope>NUCLEOTIDE SEQUENCE [LARGE SCALE GENOMIC DNA]</scope>
</reference>
<evidence type="ECO:0000313" key="1">
    <source>
        <dbReference type="EnsemblPlants" id="AVESA.00010b.r2.3DG0537000.1.CDS"/>
    </source>
</evidence>
<evidence type="ECO:0000313" key="2">
    <source>
        <dbReference type="Proteomes" id="UP001732700"/>
    </source>
</evidence>
<organism evidence="1 2">
    <name type="scientific">Avena sativa</name>
    <name type="common">Oat</name>
    <dbReference type="NCBI Taxonomy" id="4498"/>
    <lineage>
        <taxon>Eukaryota</taxon>
        <taxon>Viridiplantae</taxon>
        <taxon>Streptophyta</taxon>
        <taxon>Embryophyta</taxon>
        <taxon>Tracheophyta</taxon>
        <taxon>Spermatophyta</taxon>
        <taxon>Magnoliopsida</taxon>
        <taxon>Liliopsida</taxon>
        <taxon>Poales</taxon>
        <taxon>Poaceae</taxon>
        <taxon>BOP clade</taxon>
        <taxon>Pooideae</taxon>
        <taxon>Poodae</taxon>
        <taxon>Poeae</taxon>
        <taxon>Poeae Chloroplast Group 1 (Aveneae type)</taxon>
        <taxon>Aveninae</taxon>
        <taxon>Avena</taxon>
    </lineage>
</organism>
<sequence length="856" mass="95289">MQLLTRLVFEHGSTDAAAKVADTMGVDFVHEIISACVPPVLPSRTGQGWACIPILTTLSDTISENRSAVPHDSSLSSRQDPLYPLQLNLVKHLAQLSSVRAVLACVFGSSILSSDNESCPTYVKDAMQTTEVERSFYEFALEQSERYATLNRWIQMQSNLHRVSESAVAVKTENEVAVHQSKGKISMKRAREPDSDAESELEDVVINVNAASSTLESPKHDDGKLEPTAFISFDWENEGPYEKAVERLINEGKLTDALAVSDRCLRNGASDKLLQLLIDQREEISLGTGQFRSYGSRNLRSNTWQYCLRLRDKSLAAQLALKYLHNWDLDAATNVLTMCICHLPENDPAWSEVLQMKQSLQRYGHIMSADDHYTRWQEVETHCEDDPEGLALRLAAKGAVSAALQVAESASLSIDLRRELQGRQLVKLLTTDPLNGGGPAAASRFLSTLRDSNDALPVAIGAMKLLPDLRSKQLLVHFFLKRTVGNLSDSEIARLNSWALGLRVLSLLPLPSQQRCSSLHEHPQLIVEVLLMMKQLESASSVLKEFPSLRDDKLIIAYAKKAISVNVDSTTREPRLTVSASRAKQKKVAAPAKTNFVQSFGNFQREARKAFSWVPRDGGAKTSPKDIPRKRKTSGSGGDRSSWEAMPVVQEEQTPIYPSEGQDRLPFVSAPEEWVLTGDPDRDNTTRACHRYESSPDITLFKVLKEFPSLRDDKEPRLTISASRAKQKKVAAPAKTNFVQSFGNFQREARKAFSWVPRDGGAKTSPKDIPRKRKSSGSGGDRSSWEAMPVVQEEQTPIYPSEGQDRLPFVSAPEEWVLTGDPDRDNTTRACHRYESSPDITLFKLHFSRFMSQGPC</sequence>
<keyword evidence="2" id="KW-1185">Reference proteome</keyword>
<dbReference type="EnsemblPlants" id="AVESA.00010b.r2.3DG0537000.1">
    <property type="protein sequence ID" value="AVESA.00010b.r2.3DG0537000.1.CDS"/>
    <property type="gene ID" value="AVESA.00010b.r2.3DG0537000"/>
</dbReference>
<reference evidence="1" key="2">
    <citation type="submission" date="2025-09" db="UniProtKB">
        <authorList>
            <consortium name="EnsemblPlants"/>
        </authorList>
    </citation>
    <scope>IDENTIFICATION</scope>
</reference>
<accession>A0ACD5VY49</accession>
<dbReference type="Proteomes" id="UP001732700">
    <property type="component" value="Chromosome 3D"/>
</dbReference>
<name>A0ACD5VY49_AVESA</name>
<protein>
    <submittedName>
        <fullName evidence="1">Uncharacterized protein</fullName>
    </submittedName>
</protein>
<proteinExistence type="predicted"/>